<evidence type="ECO:0000313" key="1">
    <source>
        <dbReference type="EMBL" id="ERJ96810.1"/>
    </source>
</evidence>
<organism evidence="1 2">
    <name type="scientific">Ruminococcus callidus ATCC 27760</name>
    <dbReference type="NCBI Taxonomy" id="411473"/>
    <lineage>
        <taxon>Bacteria</taxon>
        <taxon>Bacillati</taxon>
        <taxon>Bacillota</taxon>
        <taxon>Clostridia</taxon>
        <taxon>Eubacteriales</taxon>
        <taxon>Oscillospiraceae</taxon>
        <taxon>Ruminococcus</taxon>
    </lineage>
</organism>
<sequence>MFCRCMRASAAKPNFENEDDEKEVTRLKRWKGVIDSCTSMVGPLLARNGKNISGTLAPYLCTCETIASNDDGNSISVVCDCLVKSGWKLSENPLLRFS</sequence>
<dbReference type="AlphaFoldDB" id="U2KXH0"/>
<reference evidence="1 2" key="1">
    <citation type="submission" date="2013-07" db="EMBL/GenBank/DDBJ databases">
        <authorList>
            <person name="Weinstock G."/>
            <person name="Sodergren E."/>
            <person name="Wylie T."/>
            <person name="Fulton L."/>
            <person name="Fulton R."/>
            <person name="Fronick C."/>
            <person name="O'Laughlin M."/>
            <person name="Godfrey J."/>
            <person name="Miner T."/>
            <person name="Herter B."/>
            <person name="Appelbaum E."/>
            <person name="Cordes M."/>
            <person name="Lek S."/>
            <person name="Wollam A."/>
            <person name="Pepin K.H."/>
            <person name="Palsikar V.B."/>
            <person name="Mitreva M."/>
            <person name="Wilson R.K."/>
        </authorList>
    </citation>
    <scope>NUCLEOTIDE SEQUENCE [LARGE SCALE GENOMIC DNA]</scope>
    <source>
        <strain evidence="1 2">ATCC 27760</strain>
    </source>
</reference>
<dbReference type="EMBL" id="AWVF01000093">
    <property type="protein sequence ID" value="ERJ96810.1"/>
    <property type="molecule type" value="Genomic_DNA"/>
</dbReference>
<proteinExistence type="predicted"/>
<gene>
    <name evidence="1" type="ORF">RUMCAL_00737</name>
</gene>
<name>U2KXH0_9FIRM</name>
<accession>U2KXH0</accession>
<dbReference type="HOGENOM" id="CLU_2331955_0_0_9"/>
<dbReference type="STRING" id="411473.RUMCAL_00737"/>
<comment type="caution">
    <text evidence="1">The sequence shown here is derived from an EMBL/GenBank/DDBJ whole genome shotgun (WGS) entry which is preliminary data.</text>
</comment>
<evidence type="ECO:0000313" key="2">
    <source>
        <dbReference type="Proteomes" id="UP000016662"/>
    </source>
</evidence>
<protein>
    <submittedName>
        <fullName evidence="1">Uncharacterized protein</fullName>
    </submittedName>
</protein>
<dbReference type="Proteomes" id="UP000016662">
    <property type="component" value="Unassembled WGS sequence"/>
</dbReference>
<keyword evidence="2" id="KW-1185">Reference proteome</keyword>